<organism evidence="1 2">
    <name type="scientific">Rhizobium halophytocola</name>
    <dbReference type="NCBI Taxonomy" id="735519"/>
    <lineage>
        <taxon>Bacteria</taxon>
        <taxon>Pseudomonadati</taxon>
        <taxon>Pseudomonadota</taxon>
        <taxon>Alphaproteobacteria</taxon>
        <taxon>Hyphomicrobiales</taxon>
        <taxon>Rhizobiaceae</taxon>
        <taxon>Rhizobium/Agrobacterium group</taxon>
        <taxon>Rhizobium</taxon>
    </lineage>
</organism>
<dbReference type="Proteomes" id="UP000759443">
    <property type="component" value="Unassembled WGS sequence"/>
</dbReference>
<keyword evidence="2" id="KW-1185">Reference proteome</keyword>
<reference evidence="1 2" key="1">
    <citation type="submission" date="2021-03" db="EMBL/GenBank/DDBJ databases">
        <title>Genomic Encyclopedia of Type Strains, Phase IV (KMG-IV): sequencing the most valuable type-strain genomes for metagenomic binning, comparative biology and taxonomic classification.</title>
        <authorList>
            <person name="Goeker M."/>
        </authorList>
    </citation>
    <scope>NUCLEOTIDE SEQUENCE [LARGE SCALE GENOMIC DNA]</scope>
    <source>
        <strain evidence="1 2">DSM 21600</strain>
    </source>
</reference>
<dbReference type="RefSeq" id="WP_209946570.1">
    <property type="nucleotide sequence ID" value="NZ_JAGGJU010000008.1"/>
</dbReference>
<dbReference type="EMBL" id="JAGGJU010000008">
    <property type="protein sequence ID" value="MBP1851723.1"/>
    <property type="molecule type" value="Genomic_DNA"/>
</dbReference>
<evidence type="ECO:0008006" key="3">
    <source>
        <dbReference type="Google" id="ProtNLM"/>
    </source>
</evidence>
<evidence type="ECO:0000313" key="1">
    <source>
        <dbReference type="EMBL" id="MBP1851723.1"/>
    </source>
</evidence>
<gene>
    <name evidence="1" type="ORF">J2Z17_003171</name>
</gene>
<name>A0ABS4E198_9HYPH</name>
<sequence>MPTDSELFPDAETAAIAHMLAEDRADELTDMLVEGLYEALRILEGEITADTWH</sequence>
<protein>
    <recommendedName>
        <fullName evidence="3">IS256 family transposase</fullName>
    </recommendedName>
</protein>
<accession>A0ABS4E198</accession>
<evidence type="ECO:0000313" key="2">
    <source>
        <dbReference type="Proteomes" id="UP000759443"/>
    </source>
</evidence>
<proteinExistence type="predicted"/>
<comment type="caution">
    <text evidence="1">The sequence shown here is derived from an EMBL/GenBank/DDBJ whole genome shotgun (WGS) entry which is preliminary data.</text>
</comment>